<accession>A0A941IKF3</accession>
<dbReference type="RefSeq" id="WP_212517810.1">
    <property type="nucleotide sequence ID" value="NZ_JAGSOH010000021.1"/>
</dbReference>
<keyword evidence="3" id="KW-1185">Reference proteome</keyword>
<evidence type="ECO:0000313" key="2">
    <source>
        <dbReference type="EMBL" id="MBR7826661.1"/>
    </source>
</evidence>
<dbReference type="Proteomes" id="UP000676325">
    <property type="component" value="Unassembled WGS sequence"/>
</dbReference>
<dbReference type="AlphaFoldDB" id="A0A941IKF3"/>
<dbReference type="EMBL" id="JAGSOH010000021">
    <property type="protein sequence ID" value="MBR7826661.1"/>
    <property type="molecule type" value="Genomic_DNA"/>
</dbReference>
<reference evidence="2" key="1">
    <citation type="submission" date="2021-04" db="EMBL/GenBank/DDBJ databases">
        <title>Genome based classification of Actinospica acidithermotolerans sp. nov., an actinobacterium isolated from an Indonesian hot spring.</title>
        <authorList>
            <person name="Kusuma A.B."/>
            <person name="Putra K.E."/>
            <person name="Nafisah S."/>
            <person name="Loh J."/>
            <person name="Nouioui I."/>
            <person name="Goodfellow M."/>
        </authorList>
    </citation>
    <scope>NUCLEOTIDE SEQUENCE</scope>
    <source>
        <strain evidence="2">MGRD01-02</strain>
    </source>
</reference>
<keyword evidence="1" id="KW-1133">Transmembrane helix</keyword>
<name>A0A941IKF3_9ACTN</name>
<feature type="transmembrane region" description="Helical" evidence="1">
    <location>
        <begin position="23"/>
        <end position="42"/>
    </location>
</feature>
<protein>
    <submittedName>
        <fullName evidence="2">Uncharacterized protein</fullName>
    </submittedName>
</protein>
<keyword evidence="1" id="KW-0472">Membrane</keyword>
<evidence type="ECO:0000313" key="3">
    <source>
        <dbReference type="Proteomes" id="UP000676325"/>
    </source>
</evidence>
<keyword evidence="1" id="KW-0812">Transmembrane</keyword>
<comment type="caution">
    <text evidence="2">The sequence shown here is derived from an EMBL/GenBank/DDBJ whole genome shotgun (WGS) entry which is preliminary data.</text>
</comment>
<evidence type="ECO:0000256" key="1">
    <source>
        <dbReference type="SAM" id="Phobius"/>
    </source>
</evidence>
<sequence length="46" mass="4603">MATASPPLAAALSGVPSYTGAETVAGTLILFLVAAAATVAFIKRRR</sequence>
<gene>
    <name evidence="2" type="ORF">KDK95_10135</name>
</gene>
<proteinExistence type="predicted"/>
<organism evidence="2 3">
    <name type="scientific">Actinospica acidithermotolerans</name>
    <dbReference type="NCBI Taxonomy" id="2828514"/>
    <lineage>
        <taxon>Bacteria</taxon>
        <taxon>Bacillati</taxon>
        <taxon>Actinomycetota</taxon>
        <taxon>Actinomycetes</taxon>
        <taxon>Catenulisporales</taxon>
        <taxon>Actinospicaceae</taxon>
        <taxon>Actinospica</taxon>
    </lineage>
</organism>